<name>A0A1E7FPT1_9STRA</name>
<sequence length="218" mass="24388">MATTKSSDINWSLCSLEDLESIRDDAIKVIAQHRKLLESESSSISISEESIIIRSQIKDIEIEFNSLTDDWSGVLDDPMLAIVVDEIECLDLNRIAKSIIKLIDNNNVNNVNVVNVVNNNVDVDQQWILASEFTNLVCSMIQDANDTIGQLVDGSGNEFCPETAKLLESFWKDLVELTIGRSDSRPSKKVIATAFKSISLLDDDYSKLNMEKLFESAR</sequence>
<dbReference type="AlphaFoldDB" id="A0A1E7FPT1"/>
<proteinExistence type="predicted"/>
<organism evidence="1 2">
    <name type="scientific">Fragilariopsis cylindrus CCMP1102</name>
    <dbReference type="NCBI Taxonomy" id="635003"/>
    <lineage>
        <taxon>Eukaryota</taxon>
        <taxon>Sar</taxon>
        <taxon>Stramenopiles</taxon>
        <taxon>Ochrophyta</taxon>
        <taxon>Bacillariophyta</taxon>
        <taxon>Bacillariophyceae</taxon>
        <taxon>Bacillariophycidae</taxon>
        <taxon>Bacillariales</taxon>
        <taxon>Bacillariaceae</taxon>
        <taxon>Fragilariopsis</taxon>
    </lineage>
</organism>
<evidence type="ECO:0000313" key="1">
    <source>
        <dbReference type="EMBL" id="OEU20172.1"/>
    </source>
</evidence>
<dbReference type="EMBL" id="KV784355">
    <property type="protein sequence ID" value="OEU20172.1"/>
    <property type="molecule type" value="Genomic_DNA"/>
</dbReference>
<evidence type="ECO:0000313" key="2">
    <source>
        <dbReference type="Proteomes" id="UP000095751"/>
    </source>
</evidence>
<gene>
    <name evidence="1" type="ORF">FRACYDRAFT_236242</name>
</gene>
<dbReference type="Proteomes" id="UP000095751">
    <property type="component" value="Unassembled WGS sequence"/>
</dbReference>
<reference evidence="1 2" key="1">
    <citation type="submission" date="2016-09" db="EMBL/GenBank/DDBJ databases">
        <title>Extensive genetic diversity and differential bi-allelic expression allows diatom success in the polar Southern Ocean.</title>
        <authorList>
            <consortium name="DOE Joint Genome Institute"/>
            <person name="Mock T."/>
            <person name="Otillar R.P."/>
            <person name="Strauss J."/>
            <person name="Dupont C."/>
            <person name="Frickenhaus S."/>
            <person name="Maumus F."/>
            <person name="Mcmullan M."/>
            <person name="Sanges R."/>
            <person name="Schmutz J."/>
            <person name="Toseland A."/>
            <person name="Valas R."/>
            <person name="Veluchamy A."/>
            <person name="Ward B.J."/>
            <person name="Allen A."/>
            <person name="Barry K."/>
            <person name="Falciatore A."/>
            <person name="Ferrante M."/>
            <person name="Fortunato A.E."/>
            <person name="Gloeckner G."/>
            <person name="Gruber A."/>
            <person name="Hipkin R."/>
            <person name="Janech M."/>
            <person name="Kroth P."/>
            <person name="Leese F."/>
            <person name="Lindquist E."/>
            <person name="Lyon B.R."/>
            <person name="Martin J."/>
            <person name="Mayer C."/>
            <person name="Parker M."/>
            <person name="Quesneville H."/>
            <person name="Raymond J."/>
            <person name="Uhlig C."/>
            <person name="Valentin K.U."/>
            <person name="Worden A.Z."/>
            <person name="Armbrust E.V."/>
            <person name="Bowler C."/>
            <person name="Green B."/>
            <person name="Moulton V."/>
            <person name="Van Oosterhout C."/>
            <person name="Grigoriev I."/>
        </authorList>
    </citation>
    <scope>NUCLEOTIDE SEQUENCE [LARGE SCALE GENOMIC DNA]</scope>
    <source>
        <strain evidence="1 2">CCMP1102</strain>
    </source>
</reference>
<dbReference type="KEGG" id="fcy:FRACYDRAFT_236242"/>
<dbReference type="InParanoid" id="A0A1E7FPT1"/>
<keyword evidence="2" id="KW-1185">Reference proteome</keyword>
<protein>
    <submittedName>
        <fullName evidence="1">Uncharacterized protein</fullName>
    </submittedName>
</protein>
<accession>A0A1E7FPT1</accession>